<comment type="caution">
    <text evidence="1">The sequence shown here is derived from an EMBL/GenBank/DDBJ whole genome shotgun (WGS) entry which is preliminary data.</text>
</comment>
<dbReference type="Proteomes" id="UP001162156">
    <property type="component" value="Unassembled WGS sequence"/>
</dbReference>
<dbReference type="AlphaFoldDB" id="A0AAV8WKH0"/>
<evidence type="ECO:0000313" key="2">
    <source>
        <dbReference type="Proteomes" id="UP001162156"/>
    </source>
</evidence>
<gene>
    <name evidence="1" type="ORF">NQ314_020643</name>
</gene>
<accession>A0AAV8WKH0</accession>
<reference evidence="1" key="1">
    <citation type="journal article" date="2023" name="Insect Mol. Biol.">
        <title>Genome sequencing provides insights into the evolution of gene families encoding plant cell wall-degrading enzymes in longhorned beetles.</title>
        <authorList>
            <person name="Shin N.R."/>
            <person name="Okamura Y."/>
            <person name="Kirsch R."/>
            <person name="Pauchet Y."/>
        </authorList>
    </citation>
    <scope>NUCLEOTIDE SEQUENCE</scope>
    <source>
        <strain evidence="1">RBIC_L_NR</strain>
    </source>
</reference>
<proteinExistence type="predicted"/>
<sequence>MERNVNVKECVKKKDYCARKFVVDMKKQLVNVKLRGASVVRHIALKGKKRSCEWKEKKLNVKKRSW</sequence>
<evidence type="ECO:0000313" key="1">
    <source>
        <dbReference type="EMBL" id="KAJ8926797.1"/>
    </source>
</evidence>
<name>A0AAV8WKH0_9CUCU</name>
<keyword evidence="2" id="KW-1185">Reference proteome</keyword>
<organism evidence="1 2">
    <name type="scientific">Rhamnusium bicolor</name>
    <dbReference type="NCBI Taxonomy" id="1586634"/>
    <lineage>
        <taxon>Eukaryota</taxon>
        <taxon>Metazoa</taxon>
        <taxon>Ecdysozoa</taxon>
        <taxon>Arthropoda</taxon>
        <taxon>Hexapoda</taxon>
        <taxon>Insecta</taxon>
        <taxon>Pterygota</taxon>
        <taxon>Neoptera</taxon>
        <taxon>Endopterygota</taxon>
        <taxon>Coleoptera</taxon>
        <taxon>Polyphaga</taxon>
        <taxon>Cucujiformia</taxon>
        <taxon>Chrysomeloidea</taxon>
        <taxon>Cerambycidae</taxon>
        <taxon>Lepturinae</taxon>
        <taxon>Rhagiini</taxon>
        <taxon>Rhamnusium</taxon>
    </lineage>
</organism>
<dbReference type="EMBL" id="JANEYF010005770">
    <property type="protein sequence ID" value="KAJ8926797.1"/>
    <property type="molecule type" value="Genomic_DNA"/>
</dbReference>
<protein>
    <submittedName>
        <fullName evidence="1">Uncharacterized protein</fullName>
    </submittedName>
</protein>